<keyword evidence="4" id="KW-1185">Reference proteome</keyword>
<dbReference type="Proteomes" id="UP000324536">
    <property type="component" value="Chromosome"/>
</dbReference>
<evidence type="ECO:0000259" key="2">
    <source>
        <dbReference type="PROSITE" id="PS50110"/>
    </source>
</evidence>
<dbReference type="InterPro" id="IPR011006">
    <property type="entry name" value="CheY-like_superfamily"/>
</dbReference>
<gene>
    <name evidence="3" type="ORF">FLP30_11410</name>
</gene>
<dbReference type="InterPro" id="IPR001789">
    <property type="entry name" value="Sig_transdc_resp-reg_receiver"/>
</dbReference>
<keyword evidence="1" id="KW-0597">Phosphoprotein</keyword>
<dbReference type="KEGG" id="acek:FLP30_11410"/>
<feature type="domain" description="Response regulatory" evidence="2">
    <location>
        <begin position="1"/>
        <end position="112"/>
    </location>
</feature>
<dbReference type="AlphaFoldDB" id="A0A5C1YRP7"/>
<dbReference type="RefSeq" id="WP_149279910.1">
    <property type="nucleotide sequence ID" value="NZ_CP043506.1"/>
</dbReference>
<dbReference type="GO" id="GO:0000160">
    <property type="term" value="P:phosphorelay signal transduction system"/>
    <property type="evidence" value="ECO:0007669"/>
    <property type="project" value="InterPro"/>
</dbReference>
<dbReference type="PROSITE" id="PS50110">
    <property type="entry name" value="RESPONSE_REGULATORY"/>
    <property type="match status" value="1"/>
</dbReference>
<evidence type="ECO:0000313" key="3">
    <source>
        <dbReference type="EMBL" id="QEO18248.1"/>
    </source>
</evidence>
<reference evidence="3 4" key="1">
    <citation type="submission" date="2019-09" db="EMBL/GenBank/DDBJ databases">
        <title>Genome sequencing of strain KACC 21233.</title>
        <authorList>
            <person name="Heo J."/>
            <person name="Kim S.-J."/>
            <person name="Kim J.-S."/>
            <person name="Hong S.-B."/>
            <person name="Kwon S.-W."/>
        </authorList>
    </citation>
    <scope>NUCLEOTIDE SEQUENCE [LARGE SCALE GENOMIC DNA]</scope>
    <source>
        <strain evidence="3 4">KACC 21233</strain>
    </source>
</reference>
<evidence type="ECO:0000256" key="1">
    <source>
        <dbReference type="PROSITE-ProRule" id="PRU00169"/>
    </source>
</evidence>
<dbReference type="SUPFAM" id="SSF52172">
    <property type="entry name" value="CheY-like"/>
    <property type="match status" value="1"/>
</dbReference>
<accession>A0A5C1YRP7</accession>
<evidence type="ECO:0000313" key="4">
    <source>
        <dbReference type="Proteomes" id="UP000324536"/>
    </source>
</evidence>
<organism evidence="3 4">
    <name type="scientific">Acetobacter vaccinii</name>
    <dbReference type="NCBI Taxonomy" id="2592655"/>
    <lineage>
        <taxon>Bacteria</taxon>
        <taxon>Pseudomonadati</taxon>
        <taxon>Pseudomonadota</taxon>
        <taxon>Alphaproteobacteria</taxon>
        <taxon>Acetobacterales</taxon>
        <taxon>Acetobacteraceae</taxon>
        <taxon>Acetobacter</taxon>
    </lineage>
</organism>
<dbReference type="Gene3D" id="3.40.50.2300">
    <property type="match status" value="1"/>
</dbReference>
<name>A0A5C1YRP7_9PROT</name>
<dbReference type="EMBL" id="CP043506">
    <property type="protein sequence ID" value="QEO18248.1"/>
    <property type="molecule type" value="Genomic_DNA"/>
</dbReference>
<protein>
    <submittedName>
        <fullName evidence="3">Response regulator</fullName>
    </submittedName>
</protein>
<dbReference type="OrthoDB" id="5287260at2"/>
<sequence>MILIVEDEFLIALDIENLIMDCGFSVYGPYDTVQSASAAINVKMPLCAILDVRLPDGDIFPVADKLYEKNIPIFFHSGHANIIDLQKRYPKSKVCQKPTSIDELQFSLTECMRNMENF</sequence>
<feature type="modified residue" description="4-aspartylphosphate" evidence="1">
    <location>
        <position position="51"/>
    </location>
</feature>
<proteinExistence type="predicted"/>